<accession>A0A1G9HTX7</accession>
<gene>
    <name evidence="6" type="ORF">SAMN04488090_0205</name>
</gene>
<dbReference type="InterPro" id="IPR013325">
    <property type="entry name" value="RNA_pol_sigma_r2"/>
</dbReference>
<dbReference type="Proteomes" id="UP000198901">
    <property type="component" value="Unassembled WGS sequence"/>
</dbReference>
<dbReference type="InterPro" id="IPR000792">
    <property type="entry name" value="Tscrpt_reg_LuxR_C"/>
</dbReference>
<evidence type="ECO:0000256" key="2">
    <source>
        <dbReference type="ARBA" id="ARBA00023015"/>
    </source>
</evidence>
<protein>
    <submittedName>
        <fullName evidence="6">RNA polymerase sigma-70 factor, ECF subfamily</fullName>
    </submittedName>
</protein>
<dbReference type="SUPFAM" id="SSF88946">
    <property type="entry name" value="Sigma2 domain of RNA polymerase sigma factors"/>
    <property type="match status" value="1"/>
</dbReference>
<keyword evidence="3" id="KW-0731">Sigma factor</keyword>
<dbReference type="PANTHER" id="PTHR43133:SF46">
    <property type="entry name" value="RNA POLYMERASE SIGMA-70 FACTOR ECF SUBFAMILY"/>
    <property type="match status" value="1"/>
</dbReference>
<evidence type="ECO:0000256" key="4">
    <source>
        <dbReference type="ARBA" id="ARBA00023163"/>
    </source>
</evidence>
<reference evidence="6 7" key="1">
    <citation type="submission" date="2016-10" db="EMBL/GenBank/DDBJ databases">
        <authorList>
            <person name="de Groot N.N."/>
        </authorList>
    </citation>
    <scope>NUCLEOTIDE SEQUENCE [LARGE SCALE GENOMIC DNA]</scope>
    <source>
        <strain evidence="6 7">DSM 21668</strain>
    </source>
</reference>
<dbReference type="InterPro" id="IPR014284">
    <property type="entry name" value="RNA_pol_sigma-70_dom"/>
</dbReference>
<dbReference type="PANTHER" id="PTHR43133">
    <property type="entry name" value="RNA POLYMERASE ECF-TYPE SIGMA FACTO"/>
    <property type="match status" value="1"/>
</dbReference>
<dbReference type="Pfam" id="PF04542">
    <property type="entry name" value="Sigma70_r2"/>
    <property type="match status" value="1"/>
</dbReference>
<dbReference type="SUPFAM" id="SSF88659">
    <property type="entry name" value="Sigma3 and sigma4 domains of RNA polymerase sigma factors"/>
    <property type="match status" value="1"/>
</dbReference>
<sequence>MSTTSPHTAFSDPQAFKQVYTRHWKQVYAVCYSHLKEVDTAQEMVQDIFLSLWERRQTLVITTSLEHYLVRAAKMKVLEHFRNQTIRSNYVPDVPVATEATEREIEYNSLHENLERLLGQQPDQSRQVFSLRQQGMSNREIASKLGFSEKAVEYHVTRVLRFLRERLHLVLDR</sequence>
<dbReference type="Gene3D" id="1.10.1740.10">
    <property type="match status" value="1"/>
</dbReference>
<dbReference type="EMBL" id="FNGS01000001">
    <property type="protein sequence ID" value="SDL16411.1"/>
    <property type="molecule type" value="Genomic_DNA"/>
</dbReference>
<dbReference type="Gene3D" id="1.10.10.10">
    <property type="entry name" value="Winged helix-like DNA-binding domain superfamily/Winged helix DNA-binding domain"/>
    <property type="match status" value="1"/>
</dbReference>
<dbReference type="InterPro" id="IPR036388">
    <property type="entry name" value="WH-like_DNA-bd_sf"/>
</dbReference>
<dbReference type="Pfam" id="PF08281">
    <property type="entry name" value="Sigma70_r4_2"/>
    <property type="match status" value="1"/>
</dbReference>
<proteinExistence type="inferred from homology"/>
<dbReference type="NCBIfam" id="TIGR02937">
    <property type="entry name" value="sigma70-ECF"/>
    <property type="match status" value="1"/>
</dbReference>
<evidence type="ECO:0000313" key="6">
    <source>
        <dbReference type="EMBL" id="SDL16411.1"/>
    </source>
</evidence>
<keyword evidence="4" id="KW-0804">Transcription</keyword>
<dbReference type="InterPro" id="IPR013249">
    <property type="entry name" value="RNA_pol_sigma70_r4_t2"/>
</dbReference>
<dbReference type="InterPro" id="IPR007627">
    <property type="entry name" value="RNA_pol_sigma70_r2"/>
</dbReference>
<dbReference type="GO" id="GO:0006352">
    <property type="term" value="P:DNA-templated transcription initiation"/>
    <property type="evidence" value="ECO:0007669"/>
    <property type="project" value="InterPro"/>
</dbReference>
<keyword evidence="7" id="KW-1185">Reference proteome</keyword>
<keyword evidence="2" id="KW-0805">Transcription regulation</keyword>
<name>A0A1G9HTX7_9BACT</name>
<organism evidence="6 7">
    <name type="scientific">Siphonobacter aquaeclarae</name>
    <dbReference type="NCBI Taxonomy" id="563176"/>
    <lineage>
        <taxon>Bacteria</taxon>
        <taxon>Pseudomonadati</taxon>
        <taxon>Bacteroidota</taxon>
        <taxon>Cytophagia</taxon>
        <taxon>Cytophagales</taxon>
        <taxon>Cytophagaceae</taxon>
        <taxon>Siphonobacter</taxon>
    </lineage>
</organism>
<dbReference type="GO" id="GO:0003677">
    <property type="term" value="F:DNA binding"/>
    <property type="evidence" value="ECO:0007669"/>
    <property type="project" value="InterPro"/>
</dbReference>
<dbReference type="STRING" id="563176.SAMN04488090_0205"/>
<dbReference type="AlphaFoldDB" id="A0A1G9HTX7"/>
<comment type="similarity">
    <text evidence="1">Belongs to the sigma-70 factor family. ECF subfamily.</text>
</comment>
<evidence type="ECO:0000256" key="3">
    <source>
        <dbReference type="ARBA" id="ARBA00023082"/>
    </source>
</evidence>
<dbReference type="RefSeq" id="WP_245689846.1">
    <property type="nucleotide sequence ID" value="NZ_FNGS01000001.1"/>
</dbReference>
<dbReference type="SMART" id="SM00421">
    <property type="entry name" value="HTH_LUXR"/>
    <property type="match status" value="1"/>
</dbReference>
<evidence type="ECO:0000313" key="7">
    <source>
        <dbReference type="Proteomes" id="UP000198901"/>
    </source>
</evidence>
<dbReference type="GO" id="GO:0016987">
    <property type="term" value="F:sigma factor activity"/>
    <property type="evidence" value="ECO:0007669"/>
    <property type="project" value="UniProtKB-KW"/>
</dbReference>
<dbReference type="InterPro" id="IPR013324">
    <property type="entry name" value="RNA_pol_sigma_r3/r4-like"/>
</dbReference>
<evidence type="ECO:0000259" key="5">
    <source>
        <dbReference type="SMART" id="SM00421"/>
    </source>
</evidence>
<evidence type="ECO:0000256" key="1">
    <source>
        <dbReference type="ARBA" id="ARBA00010641"/>
    </source>
</evidence>
<feature type="domain" description="HTH luxR-type" evidence="5">
    <location>
        <begin position="118"/>
        <end position="173"/>
    </location>
</feature>
<dbReference type="InterPro" id="IPR039425">
    <property type="entry name" value="RNA_pol_sigma-70-like"/>
</dbReference>